<keyword evidence="4" id="KW-1003">Cell membrane</keyword>
<dbReference type="InterPro" id="IPR036641">
    <property type="entry name" value="HPT_dom_sf"/>
</dbReference>
<name>A0A518B720_9BACT</name>
<evidence type="ECO:0000256" key="17">
    <source>
        <dbReference type="PROSITE-ProRule" id="PRU00169"/>
    </source>
</evidence>
<evidence type="ECO:0000256" key="18">
    <source>
        <dbReference type="SAM" id="Coils"/>
    </source>
</evidence>
<keyword evidence="8" id="KW-0547">Nucleotide-binding</keyword>
<dbReference type="InterPro" id="IPR003661">
    <property type="entry name" value="HisK_dim/P_dom"/>
</dbReference>
<dbReference type="CDD" id="cd06225">
    <property type="entry name" value="HAMP"/>
    <property type="match status" value="1"/>
</dbReference>
<keyword evidence="6 25" id="KW-0808">Transferase</keyword>
<evidence type="ECO:0000259" key="23">
    <source>
        <dbReference type="PROSITE" id="PS50885"/>
    </source>
</evidence>
<keyword evidence="11 20" id="KW-1133">Transmembrane helix</keyword>
<dbReference type="Pfam" id="PF01627">
    <property type="entry name" value="Hpt"/>
    <property type="match status" value="1"/>
</dbReference>
<feature type="compositionally biased region" description="Basic and acidic residues" evidence="19">
    <location>
        <begin position="13"/>
        <end position="22"/>
    </location>
</feature>
<keyword evidence="18" id="KW-0175">Coiled coil</keyword>
<dbReference type="InterPro" id="IPR005467">
    <property type="entry name" value="His_kinase_dom"/>
</dbReference>
<evidence type="ECO:0000256" key="2">
    <source>
        <dbReference type="ARBA" id="ARBA00004651"/>
    </source>
</evidence>
<evidence type="ECO:0000256" key="10">
    <source>
        <dbReference type="ARBA" id="ARBA00022840"/>
    </source>
</evidence>
<dbReference type="KEGG" id="knv:Pan216_36450"/>
<dbReference type="SMART" id="SM00448">
    <property type="entry name" value="REC"/>
    <property type="match status" value="2"/>
</dbReference>
<evidence type="ECO:0000313" key="26">
    <source>
        <dbReference type="Proteomes" id="UP000317093"/>
    </source>
</evidence>
<dbReference type="SUPFAM" id="SSF158472">
    <property type="entry name" value="HAMP domain-like"/>
    <property type="match status" value="1"/>
</dbReference>
<dbReference type="Gene3D" id="3.40.50.2300">
    <property type="match status" value="2"/>
</dbReference>
<evidence type="ECO:0000256" key="8">
    <source>
        <dbReference type="ARBA" id="ARBA00022741"/>
    </source>
</evidence>
<evidence type="ECO:0000313" key="25">
    <source>
        <dbReference type="EMBL" id="QDU62775.1"/>
    </source>
</evidence>
<dbReference type="Gene3D" id="1.20.120.160">
    <property type="entry name" value="HPT domain"/>
    <property type="match status" value="1"/>
</dbReference>
<dbReference type="EMBL" id="CP036279">
    <property type="protein sequence ID" value="QDU62775.1"/>
    <property type="molecule type" value="Genomic_DNA"/>
</dbReference>
<dbReference type="GO" id="GO:0005524">
    <property type="term" value="F:ATP binding"/>
    <property type="evidence" value="ECO:0007669"/>
    <property type="project" value="UniProtKB-KW"/>
</dbReference>
<evidence type="ECO:0000256" key="19">
    <source>
        <dbReference type="SAM" id="MobiDB-lite"/>
    </source>
</evidence>
<dbReference type="Gene3D" id="3.30.565.10">
    <property type="entry name" value="Histidine kinase-like ATPase, C-terminal domain"/>
    <property type="match status" value="1"/>
</dbReference>
<sequence length="1100" mass="121024">MTTPSRTLLASESARRTGDGTRTRTTIRGRLIRSHLLVASIGLASLVVLLPVMNGLRDYAVVVATNRAPTAQLSTRALAGLNRSLAALRAWMIVADPTHRFERHEAWNTEILPAIRRMETLSPTWTNPLNRERLAQIQSRMEDLQELQWWIEDMVHEPGNEPARLIFDVDLLPICNAITAAISSTVELESQLPPSRKRQRRLTDLASLQSQFAAAHQELLSYIERGLPSDRQEAVRMFSLAREQASRVFSPQATSEGDLAELVAFTPTAMDSYWHYAKVAIAERERDGGNVAASIFKEQAVPTARAITGLLQQMSTNQEYLMIKDTDAIVAVSRIAFVLALASIALVAVAALTISIWRARELSEPITTLAAASAELAEGRWLERIPVVTDDELGFLTETFNRMGKNLREAYQELASAKEVAESANVAKSDFLSNMSHEIRTPLNGIIGMTQILLDNPATPEQKDRLRVVEECSTSLLELVNDILDFSKIEAGQLNLDTGPFDLWRLSDSVADVVRQRAASKGLELVFGIAPNCPRFLIGDSMRLRQVLINLVGNAVKFTERGHVYFHVESFENGADRSKLRFSVEDTGIGMTDATMSRLFQRFEQGNTSTTRRYGGTGLGLAISRRLVEMMGGTIEVASCVDRGSRFWFEVELPHGNPIAEKPRKVDITGVPILVVDDNLVNRRVLTEQLGSWGCAVTAVTSAAEAMEALTTAANQDKPFSLAILDHDMPDVDGIMLAQLIRTSPSLQGLTLIMLTSIGTHGGNVEYQELGFSAWLVKPVTISKLFEAVTRVRAFGSPSPLAPATSPAREEESEAFFKDQFNARALVTDDVTVNQTIAQYALESLGCEVALASNGQEAVDAVRDGHFDVVFMDCEMPVMDGFDATRAIRQLYDDRPDERPTIIAMTARALKGEREHCLEAGMDDYLSKPVKLESFHRMLSKWCVASLPISIDSDEPPTGPPSPTDIGAPPENGSDNDPEIPVLDRTTLDSLRNMVQADAAFTKILSVFRESGSATIDELKTAADAGNVDEVGKLAHRLKGSSSNLGATSLSNLARQIERSAKAGELDELQTAYESLNVAYRQFEKELSCYQEDHESTYCR</sequence>
<dbReference type="SUPFAM" id="SSF52172">
    <property type="entry name" value="CheY-like"/>
    <property type="match status" value="2"/>
</dbReference>
<dbReference type="SMART" id="SM00388">
    <property type="entry name" value="HisKA"/>
    <property type="match status" value="1"/>
</dbReference>
<dbReference type="AlphaFoldDB" id="A0A518B720"/>
<feature type="domain" description="Histidine kinase" evidence="21">
    <location>
        <begin position="434"/>
        <end position="655"/>
    </location>
</feature>
<feature type="region of interest" description="Disordered" evidence="19">
    <location>
        <begin position="952"/>
        <end position="980"/>
    </location>
</feature>
<dbReference type="FunFam" id="3.30.565.10:FF:000010">
    <property type="entry name" value="Sensor histidine kinase RcsC"/>
    <property type="match status" value="1"/>
</dbReference>
<dbReference type="SMART" id="SM00073">
    <property type="entry name" value="HPT"/>
    <property type="match status" value="1"/>
</dbReference>
<evidence type="ECO:0000256" key="4">
    <source>
        <dbReference type="ARBA" id="ARBA00022475"/>
    </source>
</evidence>
<keyword evidence="5 17" id="KW-0597">Phosphoprotein</keyword>
<dbReference type="CDD" id="cd00082">
    <property type="entry name" value="HisKA"/>
    <property type="match status" value="1"/>
</dbReference>
<dbReference type="SUPFAM" id="SSF55874">
    <property type="entry name" value="ATPase domain of HSP90 chaperone/DNA topoisomerase II/histidine kinase"/>
    <property type="match status" value="1"/>
</dbReference>
<feature type="coiled-coil region" evidence="18">
    <location>
        <begin position="1066"/>
        <end position="1093"/>
    </location>
</feature>
<organism evidence="25 26">
    <name type="scientific">Kolteria novifilia</name>
    <dbReference type="NCBI Taxonomy" id="2527975"/>
    <lineage>
        <taxon>Bacteria</taxon>
        <taxon>Pseudomonadati</taxon>
        <taxon>Planctomycetota</taxon>
        <taxon>Planctomycetia</taxon>
        <taxon>Kolteriales</taxon>
        <taxon>Kolteriaceae</taxon>
        <taxon>Kolteria</taxon>
    </lineage>
</organism>
<dbReference type="PROSITE" id="PS50894">
    <property type="entry name" value="HPT"/>
    <property type="match status" value="1"/>
</dbReference>
<evidence type="ECO:0000256" key="9">
    <source>
        <dbReference type="ARBA" id="ARBA00022777"/>
    </source>
</evidence>
<feature type="domain" description="Response regulatory" evidence="22">
    <location>
        <begin position="672"/>
        <end position="793"/>
    </location>
</feature>
<dbReference type="SUPFAM" id="SSF47226">
    <property type="entry name" value="Histidine-containing phosphotransfer domain, HPT domain"/>
    <property type="match status" value="1"/>
</dbReference>
<dbReference type="CDD" id="cd16922">
    <property type="entry name" value="HATPase_EvgS-ArcB-TorS-like"/>
    <property type="match status" value="1"/>
</dbReference>
<evidence type="ECO:0000256" key="6">
    <source>
        <dbReference type="ARBA" id="ARBA00022679"/>
    </source>
</evidence>
<dbReference type="Pfam" id="PF00672">
    <property type="entry name" value="HAMP"/>
    <property type="match status" value="1"/>
</dbReference>
<dbReference type="Gene3D" id="1.10.287.130">
    <property type="match status" value="1"/>
</dbReference>
<dbReference type="CDD" id="cd17546">
    <property type="entry name" value="REC_hyHK_CKI1_RcsC-like"/>
    <property type="match status" value="1"/>
</dbReference>
<keyword evidence="10" id="KW-0067">ATP-binding</keyword>
<dbReference type="InterPro" id="IPR003660">
    <property type="entry name" value="HAMP_dom"/>
</dbReference>
<dbReference type="GO" id="GO:0005886">
    <property type="term" value="C:plasma membrane"/>
    <property type="evidence" value="ECO:0007669"/>
    <property type="project" value="UniProtKB-SubCell"/>
</dbReference>
<evidence type="ECO:0000259" key="22">
    <source>
        <dbReference type="PROSITE" id="PS50110"/>
    </source>
</evidence>
<dbReference type="Proteomes" id="UP000317093">
    <property type="component" value="Chromosome"/>
</dbReference>
<dbReference type="Pfam" id="PF00512">
    <property type="entry name" value="HisKA"/>
    <property type="match status" value="1"/>
</dbReference>
<evidence type="ECO:0000259" key="24">
    <source>
        <dbReference type="PROSITE" id="PS50894"/>
    </source>
</evidence>
<feature type="domain" description="HPt" evidence="24">
    <location>
        <begin position="997"/>
        <end position="1090"/>
    </location>
</feature>
<feature type="modified residue" description="4-aspartylphosphate" evidence="17">
    <location>
        <position position="873"/>
    </location>
</feature>
<dbReference type="InterPro" id="IPR036890">
    <property type="entry name" value="HATPase_C_sf"/>
</dbReference>
<evidence type="ECO:0000256" key="3">
    <source>
        <dbReference type="ARBA" id="ARBA00012438"/>
    </source>
</evidence>
<feature type="modified residue" description="4-aspartylphosphate" evidence="17">
    <location>
        <position position="726"/>
    </location>
</feature>
<dbReference type="PROSITE" id="PS50885">
    <property type="entry name" value="HAMP"/>
    <property type="match status" value="1"/>
</dbReference>
<evidence type="ECO:0000256" key="1">
    <source>
        <dbReference type="ARBA" id="ARBA00000085"/>
    </source>
</evidence>
<evidence type="ECO:0000256" key="20">
    <source>
        <dbReference type="SAM" id="Phobius"/>
    </source>
</evidence>
<evidence type="ECO:0000256" key="13">
    <source>
        <dbReference type="ARBA" id="ARBA00023136"/>
    </source>
</evidence>
<comment type="subunit">
    <text evidence="14">At low DSF concentrations, interacts with RpfF.</text>
</comment>
<dbReference type="PRINTS" id="PR00344">
    <property type="entry name" value="BCTRLSENSOR"/>
</dbReference>
<feature type="domain" description="Response regulatory" evidence="22">
    <location>
        <begin position="824"/>
        <end position="943"/>
    </location>
</feature>
<evidence type="ECO:0000256" key="7">
    <source>
        <dbReference type="ARBA" id="ARBA00022692"/>
    </source>
</evidence>
<feature type="modified residue" description="Phosphohistidine" evidence="16">
    <location>
        <position position="1036"/>
    </location>
</feature>
<evidence type="ECO:0000259" key="21">
    <source>
        <dbReference type="PROSITE" id="PS50109"/>
    </source>
</evidence>
<reference evidence="25 26" key="1">
    <citation type="submission" date="2019-02" db="EMBL/GenBank/DDBJ databases">
        <title>Deep-cultivation of Planctomycetes and their phenomic and genomic characterization uncovers novel biology.</title>
        <authorList>
            <person name="Wiegand S."/>
            <person name="Jogler M."/>
            <person name="Boedeker C."/>
            <person name="Pinto D."/>
            <person name="Vollmers J."/>
            <person name="Rivas-Marin E."/>
            <person name="Kohn T."/>
            <person name="Peeters S.H."/>
            <person name="Heuer A."/>
            <person name="Rast P."/>
            <person name="Oberbeckmann S."/>
            <person name="Bunk B."/>
            <person name="Jeske O."/>
            <person name="Meyerdierks A."/>
            <person name="Storesund J.E."/>
            <person name="Kallscheuer N."/>
            <person name="Luecker S."/>
            <person name="Lage O.M."/>
            <person name="Pohl T."/>
            <person name="Merkel B.J."/>
            <person name="Hornburger P."/>
            <person name="Mueller R.-W."/>
            <person name="Bruemmer F."/>
            <person name="Labrenz M."/>
            <person name="Spormann A.M."/>
            <person name="Op den Camp H."/>
            <person name="Overmann J."/>
            <person name="Amann R."/>
            <person name="Jetten M.S.M."/>
            <person name="Mascher T."/>
            <person name="Medema M.H."/>
            <person name="Devos D.P."/>
            <person name="Kaster A.-K."/>
            <person name="Ovreas L."/>
            <person name="Rohde M."/>
            <person name="Galperin M.Y."/>
            <person name="Jogler C."/>
        </authorList>
    </citation>
    <scope>NUCLEOTIDE SEQUENCE [LARGE SCALE GENOMIC DNA]</scope>
    <source>
        <strain evidence="25 26">Pan216</strain>
    </source>
</reference>
<dbReference type="InterPro" id="IPR036097">
    <property type="entry name" value="HisK_dim/P_sf"/>
</dbReference>
<feature type="transmembrane region" description="Helical" evidence="20">
    <location>
        <begin position="31"/>
        <end position="53"/>
    </location>
</feature>
<dbReference type="PROSITE" id="PS50110">
    <property type="entry name" value="RESPONSE_REGULATORY"/>
    <property type="match status" value="2"/>
</dbReference>
<dbReference type="SUPFAM" id="SSF47384">
    <property type="entry name" value="Homodimeric domain of signal transducing histidine kinase"/>
    <property type="match status" value="1"/>
</dbReference>
<comment type="catalytic activity">
    <reaction evidence="1">
        <text>ATP + protein L-histidine = ADP + protein N-phospho-L-histidine.</text>
        <dbReference type="EC" id="2.7.13.3"/>
    </reaction>
</comment>
<feature type="domain" description="HAMP" evidence="23">
    <location>
        <begin position="360"/>
        <end position="412"/>
    </location>
</feature>
<dbReference type="Gene3D" id="6.10.340.10">
    <property type="match status" value="1"/>
</dbReference>
<keyword evidence="9 25" id="KW-0418">Kinase</keyword>
<dbReference type="GO" id="GO:0000155">
    <property type="term" value="F:phosphorelay sensor kinase activity"/>
    <property type="evidence" value="ECO:0007669"/>
    <property type="project" value="InterPro"/>
</dbReference>
<evidence type="ECO:0000256" key="14">
    <source>
        <dbReference type="ARBA" id="ARBA00064003"/>
    </source>
</evidence>
<evidence type="ECO:0000256" key="15">
    <source>
        <dbReference type="ARBA" id="ARBA00068150"/>
    </source>
</evidence>
<dbReference type="PROSITE" id="PS50109">
    <property type="entry name" value="HIS_KIN"/>
    <property type="match status" value="1"/>
</dbReference>
<dbReference type="Pfam" id="PF02518">
    <property type="entry name" value="HATPase_c"/>
    <property type="match status" value="1"/>
</dbReference>
<keyword evidence="26" id="KW-1185">Reference proteome</keyword>
<evidence type="ECO:0000256" key="16">
    <source>
        <dbReference type="PROSITE-ProRule" id="PRU00110"/>
    </source>
</evidence>
<dbReference type="InterPro" id="IPR004358">
    <property type="entry name" value="Sig_transdc_His_kin-like_C"/>
</dbReference>
<comment type="subcellular location">
    <subcellularLocation>
        <location evidence="2">Cell membrane</location>
        <topology evidence="2">Multi-pass membrane protein</topology>
    </subcellularLocation>
</comment>
<dbReference type="CDD" id="cd00088">
    <property type="entry name" value="HPT"/>
    <property type="match status" value="1"/>
</dbReference>
<feature type="compositionally biased region" description="Polar residues" evidence="19">
    <location>
        <begin position="1"/>
        <end position="10"/>
    </location>
</feature>
<dbReference type="InterPro" id="IPR008207">
    <property type="entry name" value="Sig_transdc_His_kin_Hpt_dom"/>
</dbReference>
<dbReference type="InterPro" id="IPR003594">
    <property type="entry name" value="HATPase_dom"/>
</dbReference>
<dbReference type="FunFam" id="1.10.287.130:FF:000002">
    <property type="entry name" value="Two-component osmosensing histidine kinase"/>
    <property type="match status" value="1"/>
</dbReference>
<dbReference type="PANTHER" id="PTHR45339">
    <property type="entry name" value="HYBRID SIGNAL TRANSDUCTION HISTIDINE KINASE J"/>
    <property type="match status" value="1"/>
</dbReference>
<dbReference type="InterPro" id="IPR011006">
    <property type="entry name" value="CheY-like_superfamily"/>
</dbReference>
<feature type="region of interest" description="Disordered" evidence="19">
    <location>
        <begin position="1"/>
        <end position="22"/>
    </location>
</feature>
<gene>
    <name evidence="25" type="primary">barA_5</name>
    <name evidence="25" type="ORF">Pan216_36450</name>
</gene>
<evidence type="ECO:0000256" key="11">
    <source>
        <dbReference type="ARBA" id="ARBA00022989"/>
    </source>
</evidence>
<dbReference type="PANTHER" id="PTHR45339:SF1">
    <property type="entry name" value="HYBRID SIGNAL TRANSDUCTION HISTIDINE KINASE J"/>
    <property type="match status" value="1"/>
</dbReference>
<dbReference type="SMART" id="SM00304">
    <property type="entry name" value="HAMP"/>
    <property type="match status" value="1"/>
</dbReference>
<protein>
    <recommendedName>
        <fullName evidence="15">Sensory/regulatory protein RpfC</fullName>
        <ecNumber evidence="3">2.7.13.3</ecNumber>
    </recommendedName>
</protein>
<proteinExistence type="predicted"/>
<keyword evidence="12" id="KW-0902">Two-component regulatory system</keyword>
<dbReference type="Pfam" id="PF00072">
    <property type="entry name" value="Response_reg"/>
    <property type="match status" value="2"/>
</dbReference>
<dbReference type="EC" id="2.7.13.3" evidence="3"/>
<accession>A0A518B720</accession>
<evidence type="ECO:0000256" key="5">
    <source>
        <dbReference type="ARBA" id="ARBA00022553"/>
    </source>
</evidence>
<evidence type="ECO:0000256" key="12">
    <source>
        <dbReference type="ARBA" id="ARBA00023012"/>
    </source>
</evidence>
<keyword evidence="13 20" id="KW-0472">Membrane</keyword>
<dbReference type="InterPro" id="IPR001789">
    <property type="entry name" value="Sig_transdc_resp-reg_receiver"/>
</dbReference>
<dbReference type="SMART" id="SM00387">
    <property type="entry name" value="HATPase_c"/>
    <property type="match status" value="1"/>
</dbReference>
<keyword evidence="7 20" id="KW-0812">Transmembrane</keyword>